<proteinExistence type="inferred from homology"/>
<feature type="domain" description="EamA" evidence="7">
    <location>
        <begin position="11"/>
        <end position="143"/>
    </location>
</feature>
<reference evidence="8 9" key="1">
    <citation type="submission" date="2017-01" db="EMBL/GenBank/DDBJ databases">
        <title>Complete Genome Sequence of Paenalcaligenes hominis, Isolated from a paraplegic Patient with neurogenic bladder.</title>
        <authorList>
            <person name="Mukhopadhyay R."/>
            <person name="Joaquin J."/>
            <person name="Hogue R."/>
            <person name="Kilaru A."/>
            <person name="Jospin G."/>
            <person name="Mars K."/>
            <person name="Eisen J.A."/>
            <person name="Chaturvedi V."/>
        </authorList>
    </citation>
    <scope>NUCLEOTIDE SEQUENCE [LARGE SCALE GENOMIC DNA]</scope>
    <source>
        <strain evidence="8 9">15S00501</strain>
    </source>
</reference>
<evidence type="ECO:0000259" key="7">
    <source>
        <dbReference type="Pfam" id="PF00892"/>
    </source>
</evidence>
<feature type="transmembrane region" description="Helical" evidence="6">
    <location>
        <begin position="39"/>
        <end position="61"/>
    </location>
</feature>
<evidence type="ECO:0000256" key="4">
    <source>
        <dbReference type="ARBA" id="ARBA00022989"/>
    </source>
</evidence>
<dbReference type="GO" id="GO:0016020">
    <property type="term" value="C:membrane"/>
    <property type="evidence" value="ECO:0007669"/>
    <property type="project" value="UniProtKB-SubCell"/>
</dbReference>
<evidence type="ECO:0000313" key="8">
    <source>
        <dbReference type="EMBL" id="AQS51686.1"/>
    </source>
</evidence>
<evidence type="ECO:0000313" key="9">
    <source>
        <dbReference type="Proteomes" id="UP000189369"/>
    </source>
</evidence>
<feature type="transmembrane region" description="Helical" evidence="6">
    <location>
        <begin position="129"/>
        <end position="151"/>
    </location>
</feature>
<feature type="transmembrane region" description="Helical" evidence="6">
    <location>
        <begin position="198"/>
        <end position="218"/>
    </location>
</feature>
<feature type="transmembrane region" description="Helical" evidence="6">
    <location>
        <begin position="73"/>
        <end position="90"/>
    </location>
</feature>
<dbReference type="STRING" id="643674.PAEH1_09170"/>
<dbReference type="PANTHER" id="PTHR32322:SF2">
    <property type="entry name" value="EAMA DOMAIN-CONTAINING PROTEIN"/>
    <property type="match status" value="1"/>
</dbReference>
<dbReference type="SUPFAM" id="SSF103481">
    <property type="entry name" value="Multidrug resistance efflux transporter EmrE"/>
    <property type="match status" value="2"/>
</dbReference>
<feature type="transmembrane region" description="Helical" evidence="6">
    <location>
        <begin position="157"/>
        <end position="177"/>
    </location>
</feature>
<dbReference type="KEGG" id="phn:PAEH1_09170"/>
<name>A0A1U9K0X8_9BURK</name>
<feature type="transmembrane region" description="Helical" evidence="6">
    <location>
        <begin position="12"/>
        <end position="33"/>
    </location>
</feature>
<dbReference type="Proteomes" id="UP000189369">
    <property type="component" value="Chromosome"/>
</dbReference>
<dbReference type="AlphaFoldDB" id="A0A1U9K0X8"/>
<dbReference type="InterPro" id="IPR037185">
    <property type="entry name" value="EmrE-like"/>
</dbReference>
<keyword evidence="5 6" id="KW-0472">Membrane</keyword>
<keyword evidence="4 6" id="KW-1133">Transmembrane helix</keyword>
<feature type="transmembrane region" description="Helical" evidence="6">
    <location>
        <begin position="224"/>
        <end position="242"/>
    </location>
</feature>
<dbReference type="EMBL" id="CP019697">
    <property type="protein sequence ID" value="AQS51686.1"/>
    <property type="molecule type" value="Genomic_DNA"/>
</dbReference>
<feature type="transmembrane region" description="Helical" evidence="6">
    <location>
        <begin position="254"/>
        <end position="273"/>
    </location>
</feature>
<keyword evidence="3 6" id="KW-0812">Transmembrane</keyword>
<dbReference type="InterPro" id="IPR050638">
    <property type="entry name" value="AA-Vitamin_Transporters"/>
</dbReference>
<evidence type="ECO:0000256" key="1">
    <source>
        <dbReference type="ARBA" id="ARBA00004141"/>
    </source>
</evidence>
<accession>A0A1U9K0X8</accession>
<comment type="similarity">
    <text evidence="2">Belongs to the EamA transporter family.</text>
</comment>
<evidence type="ECO:0000256" key="6">
    <source>
        <dbReference type="SAM" id="Phobius"/>
    </source>
</evidence>
<dbReference type="PANTHER" id="PTHR32322">
    <property type="entry name" value="INNER MEMBRANE TRANSPORTER"/>
    <property type="match status" value="1"/>
</dbReference>
<dbReference type="OrthoDB" id="7158585at2"/>
<organism evidence="8 9">
    <name type="scientific">Paenalcaligenes hominis</name>
    <dbReference type="NCBI Taxonomy" id="643674"/>
    <lineage>
        <taxon>Bacteria</taxon>
        <taxon>Pseudomonadati</taxon>
        <taxon>Pseudomonadota</taxon>
        <taxon>Betaproteobacteria</taxon>
        <taxon>Burkholderiales</taxon>
        <taxon>Alcaligenaceae</taxon>
        <taxon>Paenalcaligenes</taxon>
    </lineage>
</organism>
<feature type="transmembrane region" description="Helical" evidence="6">
    <location>
        <begin position="96"/>
        <end position="117"/>
    </location>
</feature>
<comment type="subcellular location">
    <subcellularLocation>
        <location evidence="1">Membrane</location>
        <topology evidence="1">Multi-pass membrane protein</topology>
    </subcellularLocation>
</comment>
<sequence length="307" mass="32223">MVSLGLAPQTLGILSIIFASFLWGTTGVSATFAPTVNALAIGAAAMGIGGLLQAVLALGSIRHHRAQLRAQRRYYLVGALGVAIYPLAFYSSMRLAGVTIGTVVSIGAAPVLSFVIEMITEQAQLTRRWLIATALGLAGIICLCVADRAALSISPSQAQLVLGIALGLVAAFTYAMYSWAARRLIQHGVASRAAMGAIFGLGGLLLMPVLLVTGAAFLDSWQNLTVGLYMACVPMFLGYLCFGYGLTHIQTSTAITISLIEPMVAAVLAVLLVGERLALFGWVGIGLICFCLVCITWPSRTPKPHRA</sequence>
<feature type="domain" description="EamA" evidence="7">
    <location>
        <begin position="162"/>
        <end position="296"/>
    </location>
</feature>
<feature type="transmembrane region" description="Helical" evidence="6">
    <location>
        <begin position="279"/>
        <end position="297"/>
    </location>
</feature>
<evidence type="ECO:0000256" key="5">
    <source>
        <dbReference type="ARBA" id="ARBA00023136"/>
    </source>
</evidence>
<protein>
    <submittedName>
        <fullName evidence="8">EamA family transporter</fullName>
    </submittedName>
</protein>
<gene>
    <name evidence="8" type="ORF">PAEH1_09170</name>
</gene>
<evidence type="ECO:0000256" key="3">
    <source>
        <dbReference type="ARBA" id="ARBA00022692"/>
    </source>
</evidence>
<dbReference type="Gene3D" id="1.10.3730.20">
    <property type="match status" value="1"/>
</dbReference>
<evidence type="ECO:0000256" key="2">
    <source>
        <dbReference type="ARBA" id="ARBA00007362"/>
    </source>
</evidence>
<dbReference type="InterPro" id="IPR000620">
    <property type="entry name" value="EamA_dom"/>
</dbReference>
<dbReference type="Pfam" id="PF00892">
    <property type="entry name" value="EamA"/>
    <property type="match status" value="2"/>
</dbReference>